<comment type="caution">
    <text evidence="7">The sequence shown here is derived from an EMBL/GenBank/DDBJ whole genome shotgun (WGS) entry which is preliminary data.</text>
</comment>
<keyword evidence="5 6" id="KW-0472">Membrane</keyword>
<keyword evidence="4 6" id="KW-1133">Transmembrane helix</keyword>
<reference evidence="7" key="1">
    <citation type="journal article" date="2022" name="bioRxiv">
        <title>Sequencing and chromosome-scale assembly of the giantPleurodeles waltlgenome.</title>
        <authorList>
            <person name="Brown T."/>
            <person name="Elewa A."/>
            <person name="Iarovenko S."/>
            <person name="Subramanian E."/>
            <person name="Araus A.J."/>
            <person name="Petzold A."/>
            <person name="Susuki M."/>
            <person name="Suzuki K.-i.T."/>
            <person name="Hayashi T."/>
            <person name="Toyoda A."/>
            <person name="Oliveira C."/>
            <person name="Osipova E."/>
            <person name="Leigh N.D."/>
            <person name="Simon A."/>
            <person name="Yun M.H."/>
        </authorList>
    </citation>
    <scope>NUCLEOTIDE SEQUENCE</scope>
    <source>
        <strain evidence="7">20211129_DDA</strain>
        <tissue evidence="7">Liver</tissue>
    </source>
</reference>
<feature type="transmembrane region" description="Helical" evidence="6">
    <location>
        <begin position="52"/>
        <end position="72"/>
    </location>
</feature>
<feature type="transmembrane region" description="Helical" evidence="6">
    <location>
        <begin position="84"/>
        <end position="110"/>
    </location>
</feature>
<evidence type="ECO:0000256" key="4">
    <source>
        <dbReference type="ARBA" id="ARBA00022989"/>
    </source>
</evidence>
<evidence type="ECO:0000256" key="6">
    <source>
        <dbReference type="SAM" id="Phobius"/>
    </source>
</evidence>
<evidence type="ECO:0000313" key="8">
    <source>
        <dbReference type="Proteomes" id="UP001066276"/>
    </source>
</evidence>
<evidence type="ECO:0000256" key="1">
    <source>
        <dbReference type="ARBA" id="ARBA00004141"/>
    </source>
</evidence>
<sequence length="238" mass="25747">MTCCEGWTSCNGFTLLVLSILAICFNLTPIIIDYSEDGRLLHYPTSCYEWFLPGILGGGLLVLPAVSMTLAARKRGSCNSRCGMVTSSFLSLLGILGAVYCCLISIFAIAEGPLICKEGNKDVSSCDFSLGNLSSFYMLNFDLDWFTNGTCLSALEPPVSNGTRLANIQDRIPALDIPSFDIPRIEINEELQKILHLTVFVGLSVVGIVEILVSVSQVLAGLMGFLCGTSKKKRNRAV</sequence>
<accession>A0AAV7LB29</accession>
<dbReference type="Pfam" id="PF05805">
    <property type="entry name" value="L6_membrane"/>
    <property type="match status" value="1"/>
</dbReference>
<keyword evidence="8" id="KW-1185">Reference proteome</keyword>
<organism evidence="7 8">
    <name type="scientific">Pleurodeles waltl</name>
    <name type="common">Iberian ribbed newt</name>
    <dbReference type="NCBI Taxonomy" id="8319"/>
    <lineage>
        <taxon>Eukaryota</taxon>
        <taxon>Metazoa</taxon>
        <taxon>Chordata</taxon>
        <taxon>Craniata</taxon>
        <taxon>Vertebrata</taxon>
        <taxon>Euteleostomi</taxon>
        <taxon>Amphibia</taxon>
        <taxon>Batrachia</taxon>
        <taxon>Caudata</taxon>
        <taxon>Salamandroidea</taxon>
        <taxon>Salamandridae</taxon>
        <taxon>Pleurodelinae</taxon>
        <taxon>Pleurodeles</taxon>
    </lineage>
</organism>
<dbReference type="PANTHER" id="PTHR14198">
    <property type="entry name" value="TRANSMEMBRANE 4 L6 FAMILY MEMBER 1-RELATED"/>
    <property type="match status" value="1"/>
</dbReference>
<evidence type="ECO:0000256" key="3">
    <source>
        <dbReference type="ARBA" id="ARBA00022692"/>
    </source>
</evidence>
<evidence type="ECO:0000256" key="2">
    <source>
        <dbReference type="ARBA" id="ARBA00006193"/>
    </source>
</evidence>
<feature type="transmembrane region" description="Helical" evidence="6">
    <location>
        <begin position="199"/>
        <end position="226"/>
    </location>
</feature>
<keyword evidence="3 6" id="KW-0812">Transmembrane</keyword>
<evidence type="ECO:0000256" key="5">
    <source>
        <dbReference type="ARBA" id="ARBA00023136"/>
    </source>
</evidence>
<comment type="similarity">
    <text evidence="2">Belongs to the L6 tetraspanin family.</text>
</comment>
<evidence type="ECO:0000313" key="7">
    <source>
        <dbReference type="EMBL" id="KAJ1088740.1"/>
    </source>
</evidence>
<dbReference type="Proteomes" id="UP001066276">
    <property type="component" value="Chromosome 11"/>
</dbReference>
<comment type="subcellular location">
    <subcellularLocation>
        <location evidence="1">Membrane</location>
        <topology evidence="1">Multi-pass membrane protein</topology>
    </subcellularLocation>
</comment>
<proteinExistence type="inferred from homology"/>
<protein>
    <recommendedName>
        <fullName evidence="9">Transmembrane 4 L6 family member 20</fullName>
    </recommendedName>
</protein>
<dbReference type="GO" id="GO:0016020">
    <property type="term" value="C:membrane"/>
    <property type="evidence" value="ECO:0007669"/>
    <property type="project" value="UniProtKB-SubCell"/>
</dbReference>
<dbReference type="AlphaFoldDB" id="A0AAV7LB29"/>
<dbReference type="EMBL" id="JANPWB010000015">
    <property type="protein sequence ID" value="KAJ1088740.1"/>
    <property type="molecule type" value="Genomic_DNA"/>
</dbReference>
<dbReference type="InterPro" id="IPR008661">
    <property type="entry name" value="L6_membrane"/>
</dbReference>
<feature type="transmembrane region" description="Helical" evidence="6">
    <location>
        <begin position="12"/>
        <end position="32"/>
    </location>
</feature>
<dbReference type="PANTHER" id="PTHR14198:SF17">
    <property type="entry name" value="TRANSMEMBRANE 4 L6 FAMILY MEMBER 20"/>
    <property type="match status" value="1"/>
</dbReference>
<evidence type="ECO:0008006" key="9">
    <source>
        <dbReference type="Google" id="ProtNLM"/>
    </source>
</evidence>
<name>A0AAV7LB29_PLEWA</name>
<gene>
    <name evidence="7" type="ORF">NDU88_001895</name>
</gene>